<organism evidence="1 2">
    <name type="scientific">Mycobacterium tuberculosis</name>
    <dbReference type="NCBI Taxonomy" id="1773"/>
    <lineage>
        <taxon>Bacteria</taxon>
        <taxon>Bacillati</taxon>
        <taxon>Actinomycetota</taxon>
        <taxon>Actinomycetes</taxon>
        <taxon>Mycobacteriales</taxon>
        <taxon>Mycobacteriaceae</taxon>
        <taxon>Mycobacterium</taxon>
        <taxon>Mycobacterium tuberculosis complex</taxon>
    </lineage>
</organism>
<evidence type="ECO:0000313" key="2">
    <source>
        <dbReference type="Proteomes" id="UP000039021"/>
    </source>
</evidence>
<reference evidence="2" key="1">
    <citation type="submission" date="2015-03" db="EMBL/GenBank/DDBJ databases">
        <authorList>
            <consortium name="Pathogen Informatics"/>
        </authorList>
    </citation>
    <scope>NUCLEOTIDE SEQUENCE [LARGE SCALE GENOMIC DNA]</scope>
    <source>
        <strain evidence="2">N09902308</strain>
    </source>
</reference>
<protein>
    <submittedName>
        <fullName evidence="1">Uncharacterized protein</fullName>
    </submittedName>
</protein>
<name>A0A916PDE4_MYCTX</name>
<dbReference type="AlphaFoldDB" id="A0A916PDE4"/>
<comment type="caution">
    <text evidence="1">The sequence shown here is derived from an EMBL/GenBank/DDBJ whole genome shotgun (WGS) entry which is preliminary data.</text>
</comment>
<evidence type="ECO:0000313" key="1">
    <source>
        <dbReference type="EMBL" id="CPB79877.1"/>
    </source>
</evidence>
<gene>
    <name evidence="1" type="ORF">ERS007739_05421</name>
</gene>
<sequence length="36" mass="3798">MKRGVKACRQLDDGAGGVGPGGVVYRRTVQHMVDIA</sequence>
<proteinExistence type="predicted"/>
<dbReference type="Proteomes" id="UP000039021">
    <property type="component" value="Unassembled WGS sequence"/>
</dbReference>
<accession>A0A916PDE4</accession>
<dbReference type="EMBL" id="CSBK01004342">
    <property type="protein sequence ID" value="CPB79877.1"/>
    <property type="molecule type" value="Genomic_DNA"/>
</dbReference>